<evidence type="ECO:0008006" key="4">
    <source>
        <dbReference type="Google" id="ProtNLM"/>
    </source>
</evidence>
<dbReference type="Proteomes" id="UP000078561">
    <property type="component" value="Unassembled WGS sequence"/>
</dbReference>
<evidence type="ECO:0000256" key="1">
    <source>
        <dbReference type="SAM" id="SignalP"/>
    </source>
</evidence>
<evidence type="ECO:0000313" key="2">
    <source>
        <dbReference type="EMBL" id="SAM09535.1"/>
    </source>
</evidence>
<keyword evidence="3" id="KW-1185">Reference proteome</keyword>
<reference evidence="2" key="1">
    <citation type="submission" date="2016-04" db="EMBL/GenBank/DDBJ databases">
        <authorList>
            <person name="Evans L.H."/>
            <person name="Alamgir A."/>
            <person name="Owens N."/>
            <person name="Weber N.D."/>
            <person name="Virtaneva K."/>
            <person name="Barbian K."/>
            <person name="Babar A."/>
            <person name="Rosenke K."/>
        </authorList>
    </citation>
    <scope>NUCLEOTIDE SEQUENCE [LARGE SCALE GENOMIC DNA]</scope>
    <source>
        <strain evidence="2">CBS 101.48</strain>
    </source>
</reference>
<sequence>MRLSLLVLGAASYVAAQACNPTYNVTSSGDCMQKCSMDAGKTIYNDYTTDPKSPHFIQSLSSSCSKGTPDYIAFMTKAGTCWLTCDKSQQDAYTQREFKESCTWYNAHKDDKCDVQTTDANSNNSTSTATSGSYHLQATGVVAVMAVGVTALLL</sequence>
<accession>A0A168T643</accession>
<dbReference type="InParanoid" id="A0A168T643"/>
<proteinExistence type="predicted"/>
<evidence type="ECO:0000313" key="3">
    <source>
        <dbReference type="Proteomes" id="UP000078561"/>
    </source>
</evidence>
<dbReference type="AlphaFoldDB" id="A0A168T643"/>
<dbReference type="STRING" id="4829.A0A168T643"/>
<protein>
    <recommendedName>
        <fullName evidence="4">Secreted protein</fullName>
    </recommendedName>
</protein>
<feature type="signal peptide" evidence="1">
    <location>
        <begin position="1"/>
        <end position="16"/>
    </location>
</feature>
<organism evidence="2">
    <name type="scientific">Absidia glauca</name>
    <name type="common">Pin mould</name>
    <dbReference type="NCBI Taxonomy" id="4829"/>
    <lineage>
        <taxon>Eukaryota</taxon>
        <taxon>Fungi</taxon>
        <taxon>Fungi incertae sedis</taxon>
        <taxon>Mucoromycota</taxon>
        <taxon>Mucoromycotina</taxon>
        <taxon>Mucoromycetes</taxon>
        <taxon>Mucorales</taxon>
        <taxon>Cunninghamellaceae</taxon>
        <taxon>Absidia</taxon>
    </lineage>
</organism>
<keyword evidence="1" id="KW-0732">Signal</keyword>
<name>A0A168T643_ABSGL</name>
<dbReference type="OMA" id="QEFASAC"/>
<dbReference type="OrthoDB" id="2412648at2759"/>
<gene>
    <name evidence="2" type="primary">ABSGL_15229.1 scaffold 16253</name>
</gene>
<dbReference type="PROSITE" id="PS51257">
    <property type="entry name" value="PROKAR_LIPOPROTEIN"/>
    <property type="match status" value="1"/>
</dbReference>
<feature type="chain" id="PRO_5007900412" description="Secreted protein" evidence="1">
    <location>
        <begin position="17"/>
        <end position="154"/>
    </location>
</feature>
<dbReference type="EMBL" id="LT555132">
    <property type="protein sequence ID" value="SAM09535.1"/>
    <property type="molecule type" value="Genomic_DNA"/>
</dbReference>